<name>A0ABU9HE89_9GAMM</name>
<evidence type="ECO:0000259" key="1">
    <source>
        <dbReference type="SMART" id="SM00460"/>
    </source>
</evidence>
<comment type="caution">
    <text evidence="2">The sequence shown here is derived from an EMBL/GenBank/DDBJ whole genome shotgun (WGS) entry which is preliminary data.</text>
</comment>
<dbReference type="Proteomes" id="UP001366060">
    <property type="component" value="Unassembled WGS sequence"/>
</dbReference>
<dbReference type="SMART" id="SM00460">
    <property type="entry name" value="TGc"/>
    <property type="match status" value="1"/>
</dbReference>
<dbReference type="SUPFAM" id="SSF54001">
    <property type="entry name" value="Cysteine proteinases"/>
    <property type="match status" value="1"/>
</dbReference>
<evidence type="ECO:0000313" key="3">
    <source>
        <dbReference type="Proteomes" id="UP001366060"/>
    </source>
</evidence>
<dbReference type="Pfam" id="PF21295">
    <property type="entry name" value="Bact_transglu_N_2"/>
    <property type="match status" value="1"/>
</dbReference>
<protein>
    <submittedName>
        <fullName evidence="2">Transglutaminase family protein</fullName>
    </submittedName>
</protein>
<gene>
    <name evidence="2" type="ORF">V6255_13905</name>
</gene>
<dbReference type="InterPro" id="IPR002931">
    <property type="entry name" value="Transglutaminase-like"/>
</dbReference>
<dbReference type="RefSeq" id="WP_341628696.1">
    <property type="nucleotide sequence ID" value="NZ_JBAKBA010000036.1"/>
</dbReference>
<keyword evidence="3" id="KW-1185">Reference proteome</keyword>
<feature type="domain" description="Transglutaminase-like" evidence="1">
    <location>
        <begin position="161"/>
        <end position="221"/>
    </location>
</feature>
<dbReference type="Pfam" id="PF01841">
    <property type="entry name" value="Transglut_core"/>
    <property type="match status" value="1"/>
</dbReference>
<accession>A0ABU9HE89</accession>
<evidence type="ECO:0000313" key="2">
    <source>
        <dbReference type="EMBL" id="MEL0660227.1"/>
    </source>
</evidence>
<dbReference type="InterPro" id="IPR048930">
    <property type="entry name" value="Bact_transglu_N_2"/>
</dbReference>
<dbReference type="Gene3D" id="2.60.40.2250">
    <property type="match status" value="1"/>
</dbReference>
<proteinExistence type="predicted"/>
<reference evidence="2 3" key="1">
    <citation type="submission" date="2024-02" db="EMBL/GenBank/DDBJ databases">
        <title>Bacteria isolated from the canopy kelp, Nereocystis luetkeana.</title>
        <authorList>
            <person name="Pfister C.A."/>
            <person name="Younker I.T."/>
            <person name="Light S.H."/>
        </authorList>
    </citation>
    <scope>NUCLEOTIDE SEQUENCE [LARGE SCALE GENOMIC DNA]</scope>
    <source>
        <strain evidence="2 3">TI.2.07</strain>
    </source>
</reference>
<dbReference type="Gene3D" id="3.10.620.30">
    <property type="match status" value="1"/>
</dbReference>
<dbReference type="InterPro" id="IPR038765">
    <property type="entry name" value="Papain-like_cys_pep_sf"/>
</dbReference>
<dbReference type="EMBL" id="JBAKBA010000036">
    <property type="protein sequence ID" value="MEL0660227.1"/>
    <property type="molecule type" value="Genomic_DNA"/>
</dbReference>
<dbReference type="PANTHER" id="PTHR33490">
    <property type="entry name" value="BLR5614 PROTEIN-RELATED"/>
    <property type="match status" value="1"/>
</dbReference>
<organism evidence="2 3">
    <name type="scientific">Psychromonas arctica</name>
    <dbReference type="NCBI Taxonomy" id="168275"/>
    <lineage>
        <taxon>Bacteria</taxon>
        <taxon>Pseudomonadati</taxon>
        <taxon>Pseudomonadota</taxon>
        <taxon>Gammaproteobacteria</taxon>
        <taxon>Alteromonadales</taxon>
        <taxon>Psychromonadaceae</taxon>
        <taxon>Psychromonas</taxon>
    </lineage>
</organism>
<sequence>MYYVKILSELIYTVDATSSFVFNIAAANTVHQQTIEENLTISPTIDSEWFQLNDFGSRGLRLKVEPCELSIQYSATVQLSPDIEQDKYINEVEHKSLPTSVLPFLNPSRYCESDRLGRLAWKEFGQLPSGYSRVVEICNWVNKHIDYVAGSTDASSSACDVLIQRAGVCRDFAHVSIALCRALGIPARYVSGYAVGLEPPDFHGFFEAYLGDRWYLFDATQMAPLSGLVRIGIGLDAATTSFANIVGQAKMQFIKVEATSADSDFPYNNGSPVSTA</sequence>
<dbReference type="PANTHER" id="PTHR33490:SF12">
    <property type="entry name" value="BLL5557 PROTEIN"/>
    <property type="match status" value="1"/>
</dbReference>